<evidence type="ECO:0000256" key="2">
    <source>
        <dbReference type="SAM" id="Phobius"/>
    </source>
</evidence>
<dbReference type="GO" id="GO:0005886">
    <property type="term" value="C:plasma membrane"/>
    <property type="evidence" value="ECO:0007669"/>
    <property type="project" value="TreeGrafter"/>
</dbReference>
<feature type="transmembrane region" description="Helical" evidence="2">
    <location>
        <begin position="340"/>
        <end position="359"/>
    </location>
</feature>
<protein>
    <submittedName>
        <fullName evidence="3">MatE: MATE efflux family protein</fullName>
    </submittedName>
</protein>
<feature type="transmembrane region" description="Helical" evidence="2">
    <location>
        <begin position="380"/>
        <end position="402"/>
    </location>
</feature>
<dbReference type="CDD" id="cd13131">
    <property type="entry name" value="MATE_NorM_like"/>
    <property type="match status" value="1"/>
</dbReference>
<dbReference type="Pfam" id="PF01554">
    <property type="entry name" value="MatE"/>
    <property type="match status" value="2"/>
</dbReference>
<dbReference type="InterPro" id="IPR002528">
    <property type="entry name" value="MATE_fam"/>
</dbReference>
<dbReference type="GO" id="GO:0042910">
    <property type="term" value="F:xenobiotic transmembrane transporter activity"/>
    <property type="evidence" value="ECO:0007669"/>
    <property type="project" value="InterPro"/>
</dbReference>
<sequence length="436" mass="46178">MRTSALLAAPLTLGHLSSGLIGFVDSAVAGHYGTDTLAGVSVGNALFWLPMLVPMGTLMSLPPRVSELDGARRHDEIGPLFRQSLWLALVLGVLMFGFLSLAAGLLPSMGIAPEVRPHAQAFLLAIRWGIPAFTFYLCMRYLSDGLHWTLPTMLLGFGGLLVLAPLGYAMAFGRFGFAPRGAAGLGIASAVMMWMQALAFAGYLWWSPRFKRFALFAHLEAPNWIELRRLLATGLPIGVTVAMEGSLFIVTSLLIGRLGAIPAAAHQIAINVASLCFMIPLGLAEATTVRVGHARGRADGAALRRALRASYALLLITQTVSALVMVFGRHVIVGAYTQDAAVAALAAQLLLFAVAFQYPDGVQVISAGALRGMQDTRMPMLLAAFAYWGVGMPVGAGLGLGLGYGPQGMWAGLIAGLTVAAILLGRRAWRSSRRLA</sequence>
<organism evidence="3 4">
    <name type="scientific">Solilutibacter silvestris</name>
    <dbReference type="NCBI Taxonomy" id="1645665"/>
    <lineage>
        <taxon>Bacteria</taxon>
        <taxon>Pseudomonadati</taxon>
        <taxon>Pseudomonadota</taxon>
        <taxon>Gammaproteobacteria</taxon>
        <taxon>Lysobacterales</taxon>
        <taxon>Lysobacteraceae</taxon>
        <taxon>Solilutibacter</taxon>
    </lineage>
</organism>
<keyword evidence="2" id="KW-0812">Transmembrane</keyword>
<feature type="transmembrane region" description="Helical" evidence="2">
    <location>
        <begin position="183"/>
        <end position="206"/>
    </location>
</feature>
<evidence type="ECO:0000256" key="1">
    <source>
        <dbReference type="ARBA" id="ARBA00022448"/>
    </source>
</evidence>
<feature type="transmembrane region" description="Helical" evidence="2">
    <location>
        <begin position="268"/>
        <end position="288"/>
    </location>
</feature>
<keyword evidence="4" id="KW-1185">Reference proteome</keyword>
<dbReference type="PANTHER" id="PTHR43298">
    <property type="entry name" value="MULTIDRUG RESISTANCE PROTEIN NORM-RELATED"/>
    <property type="match status" value="1"/>
</dbReference>
<comment type="caution">
    <text evidence="3">The sequence shown here is derived from an EMBL/GenBank/DDBJ whole genome shotgun (WGS) entry which is preliminary data.</text>
</comment>
<keyword evidence="2" id="KW-1133">Transmembrane helix</keyword>
<gene>
    <name evidence="3" type="ORF">Lysil_0161</name>
</gene>
<feature type="transmembrane region" description="Helical" evidence="2">
    <location>
        <begin position="84"/>
        <end position="106"/>
    </location>
</feature>
<dbReference type="OrthoDB" id="9780160at2"/>
<dbReference type="AlphaFoldDB" id="A0A2K1Q0G5"/>
<keyword evidence="2" id="KW-0472">Membrane</keyword>
<dbReference type="EMBL" id="NPZB01000001">
    <property type="protein sequence ID" value="PNS08532.1"/>
    <property type="molecule type" value="Genomic_DNA"/>
</dbReference>
<dbReference type="RefSeq" id="WP_103073704.1">
    <property type="nucleotide sequence ID" value="NZ_NPZB01000001.1"/>
</dbReference>
<proteinExistence type="predicted"/>
<accession>A0A2K1Q0G5</accession>
<feature type="transmembrane region" description="Helical" evidence="2">
    <location>
        <begin position="230"/>
        <end position="256"/>
    </location>
</feature>
<dbReference type="PANTHER" id="PTHR43298:SF2">
    <property type="entry name" value="FMN_FAD EXPORTER YEEO-RELATED"/>
    <property type="match status" value="1"/>
</dbReference>
<keyword evidence="1" id="KW-0813">Transport</keyword>
<name>A0A2K1Q0G5_9GAMM</name>
<feature type="transmembrane region" description="Helical" evidence="2">
    <location>
        <begin position="309"/>
        <end position="328"/>
    </location>
</feature>
<dbReference type="NCBIfam" id="TIGR00797">
    <property type="entry name" value="matE"/>
    <property type="match status" value="1"/>
</dbReference>
<feature type="transmembrane region" description="Helical" evidence="2">
    <location>
        <begin position="150"/>
        <end position="171"/>
    </location>
</feature>
<dbReference type="GO" id="GO:0015297">
    <property type="term" value="F:antiporter activity"/>
    <property type="evidence" value="ECO:0007669"/>
    <property type="project" value="InterPro"/>
</dbReference>
<reference evidence="3 4" key="1">
    <citation type="submission" date="2017-08" db="EMBL/GenBank/DDBJ databases">
        <title>Lysobacter sylvestris genome.</title>
        <authorList>
            <person name="Zhang D.-C."/>
            <person name="Albuquerque L."/>
            <person name="Franca L."/>
            <person name="Froufe H.J.C."/>
            <person name="Barroso C."/>
            <person name="Egas C."/>
            <person name="Da Costa M."/>
            <person name="Margesin R."/>
        </authorList>
    </citation>
    <scope>NUCLEOTIDE SEQUENCE [LARGE SCALE GENOMIC DNA]</scope>
    <source>
        <strain evidence="3 4">AM20-91</strain>
    </source>
</reference>
<evidence type="ECO:0000313" key="4">
    <source>
        <dbReference type="Proteomes" id="UP000236220"/>
    </source>
</evidence>
<feature type="transmembrane region" description="Helical" evidence="2">
    <location>
        <begin position="118"/>
        <end position="138"/>
    </location>
</feature>
<dbReference type="InterPro" id="IPR050222">
    <property type="entry name" value="MATE_MdtK"/>
</dbReference>
<dbReference type="Proteomes" id="UP000236220">
    <property type="component" value="Unassembled WGS sequence"/>
</dbReference>
<evidence type="ECO:0000313" key="3">
    <source>
        <dbReference type="EMBL" id="PNS08532.1"/>
    </source>
</evidence>
<feature type="transmembrane region" description="Helical" evidence="2">
    <location>
        <begin position="45"/>
        <end position="63"/>
    </location>
</feature>
<feature type="transmembrane region" description="Helical" evidence="2">
    <location>
        <begin position="408"/>
        <end position="425"/>
    </location>
</feature>